<feature type="transmembrane region" description="Helical" evidence="2">
    <location>
        <begin position="52"/>
        <end position="70"/>
    </location>
</feature>
<evidence type="ECO:0000256" key="2">
    <source>
        <dbReference type="SAM" id="Phobius"/>
    </source>
</evidence>
<dbReference type="Proteomes" id="UP000540191">
    <property type="component" value="Unassembled WGS sequence"/>
</dbReference>
<keyword evidence="4" id="KW-1185">Reference proteome</keyword>
<proteinExistence type="predicted"/>
<keyword evidence="2" id="KW-1133">Transmembrane helix</keyword>
<evidence type="ECO:0000256" key="1">
    <source>
        <dbReference type="SAM" id="MobiDB-lite"/>
    </source>
</evidence>
<accession>A0A7W7M2T7</accession>
<feature type="transmembrane region" description="Helical" evidence="2">
    <location>
        <begin position="77"/>
        <end position="99"/>
    </location>
</feature>
<feature type="transmembrane region" description="Helical" evidence="2">
    <location>
        <begin position="126"/>
        <end position="148"/>
    </location>
</feature>
<protein>
    <submittedName>
        <fullName evidence="3">Putative membrane protein (TIGR02234 family)</fullName>
    </submittedName>
</protein>
<feature type="compositionally biased region" description="Acidic residues" evidence="1">
    <location>
        <begin position="193"/>
        <end position="204"/>
    </location>
</feature>
<evidence type="ECO:0000313" key="4">
    <source>
        <dbReference type="Proteomes" id="UP000540191"/>
    </source>
</evidence>
<reference evidence="3 4" key="1">
    <citation type="submission" date="2020-08" db="EMBL/GenBank/DDBJ databases">
        <title>Sequencing the genomes of 1000 actinobacteria strains.</title>
        <authorList>
            <person name="Klenk H.-P."/>
        </authorList>
    </citation>
    <scope>NUCLEOTIDE SEQUENCE [LARGE SCALE GENOMIC DNA]</scope>
    <source>
        <strain evidence="3 4">DSM 23974</strain>
    </source>
</reference>
<feature type="region of interest" description="Disordered" evidence="1">
    <location>
        <begin position="155"/>
        <end position="216"/>
    </location>
</feature>
<sequence length="216" mass="21479">MTRRSAVIAALICGGLALLALGQTWVTAGGLQSGPVAGAVADVEVTGNDAAPVAAAMAVVIVVAALALTIARRLGRWIVGGLLAVAGATVTASSLTVVASPGQAASRMVSEATGTTAAAPDHAVTAWPWLAAAAGALSVVVALLVLTVGRRWPNSRRYQAPSGDRSAEAAPGRSRAGQAADARGRPGAAEHGADDESDLDEMDAWDSLSRGEDPTA</sequence>
<dbReference type="InterPro" id="IPR019051">
    <property type="entry name" value="Trp_biosyn_TM_oprn/chp"/>
</dbReference>
<dbReference type="Pfam" id="PF09534">
    <property type="entry name" value="Trp_oprn_chp"/>
    <property type="match status" value="1"/>
</dbReference>
<keyword evidence="2" id="KW-0812">Transmembrane</keyword>
<dbReference type="EMBL" id="JACHNA010000001">
    <property type="protein sequence ID" value="MBB4735166.1"/>
    <property type="molecule type" value="Genomic_DNA"/>
</dbReference>
<dbReference type="AlphaFoldDB" id="A0A7W7M2T7"/>
<keyword evidence="2" id="KW-0472">Membrane</keyword>
<evidence type="ECO:0000313" key="3">
    <source>
        <dbReference type="EMBL" id="MBB4735166.1"/>
    </source>
</evidence>
<gene>
    <name evidence="3" type="ORF">HDA30_000674</name>
</gene>
<organism evidence="3 4">
    <name type="scientific">Micrococcus cohnii</name>
    <dbReference type="NCBI Taxonomy" id="993416"/>
    <lineage>
        <taxon>Bacteria</taxon>
        <taxon>Bacillati</taxon>
        <taxon>Actinomycetota</taxon>
        <taxon>Actinomycetes</taxon>
        <taxon>Micrococcales</taxon>
        <taxon>Micrococcaceae</taxon>
        <taxon>Micrococcus</taxon>
    </lineage>
</organism>
<name>A0A7W7M2T7_9MICC</name>
<comment type="caution">
    <text evidence="3">The sequence shown here is derived from an EMBL/GenBank/DDBJ whole genome shotgun (WGS) entry which is preliminary data.</text>
</comment>
<dbReference type="RefSeq" id="WP_184241108.1">
    <property type="nucleotide sequence ID" value="NZ_JACHNA010000001.1"/>
</dbReference>